<comment type="similarity">
    <text evidence="1">Belongs to the proteasome subunit S5A family.</text>
</comment>
<evidence type="ECO:0000313" key="6">
    <source>
        <dbReference type="Proteomes" id="UP001306508"/>
    </source>
</evidence>
<feature type="compositionally biased region" description="Basic and acidic residues" evidence="3">
    <location>
        <begin position="247"/>
        <end position="258"/>
    </location>
</feature>
<dbReference type="Gene3D" id="1.10.287.3990">
    <property type="match status" value="1"/>
</dbReference>
<dbReference type="GO" id="GO:0008540">
    <property type="term" value="C:proteasome regulatory particle, base subcomplex"/>
    <property type="evidence" value="ECO:0007669"/>
    <property type="project" value="TreeGrafter"/>
</dbReference>
<dbReference type="GO" id="GO:0005829">
    <property type="term" value="C:cytosol"/>
    <property type="evidence" value="ECO:0007669"/>
    <property type="project" value="TreeGrafter"/>
</dbReference>
<dbReference type="GO" id="GO:0036435">
    <property type="term" value="F:K48-linked polyubiquitin modification-dependent protein binding"/>
    <property type="evidence" value="ECO:0007669"/>
    <property type="project" value="UniProtKB-ARBA"/>
</dbReference>
<dbReference type="Gene3D" id="3.40.50.410">
    <property type="entry name" value="von Willebrand factor, type A domain"/>
    <property type="match status" value="1"/>
</dbReference>
<dbReference type="GO" id="GO:0043161">
    <property type="term" value="P:proteasome-mediated ubiquitin-dependent protein catabolic process"/>
    <property type="evidence" value="ECO:0007669"/>
    <property type="project" value="TreeGrafter"/>
</dbReference>
<dbReference type="InterPro" id="IPR027040">
    <property type="entry name" value="PSMD4"/>
</dbReference>
<gene>
    <name evidence="5" type="ORF">RI543_003961</name>
</gene>
<accession>A0AAN7WLY5</accession>
<keyword evidence="2" id="KW-0647">Proteasome</keyword>
<feature type="region of interest" description="Disordered" evidence="3">
    <location>
        <begin position="247"/>
        <end position="301"/>
    </location>
</feature>
<reference evidence="6" key="1">
    <citation type="submission" date="2023-07" db="EMBL/GenBank/DDBJ databases">
        <title>A draft genome of Kazachstania heterogenica Y-27499.</title>
        <authorList>
            <person name="Donic C."/>
            <person name="Kralova J.S."/>
            <person name="Fidel L."/>
            <person name="Ben-Dor S."/>
            <person name="Jung S."/>
        </authorList>
    </citation>
    <scope>NUCLEOTIDE SEQUENCE [LARGE SCALE GENOMIC DNA]</scope>
    <source>
        <strain evidence="6">Y27499</strain>
    </source>
</reference>
<dbReference type="PANTHER" id="PTHR10223">
    <property type="entry name" value="26S PROTEASOME NON-ATPASE REGULATORY SUBUNIT 4"/>
    <property type="match status" value="1"/>
</dbReference>
<comment type="caution">
    <text evidence="5">The sequence shown here is derived from an EMBL/GenBank/DDBJ whole genome shotgun (WGS) entry which is preliminary data.</text>
</comment>
<evidence type="ECO:0000259" key="4">
    <source>
        <dbReference type="Pfam" id="PF13519"/>
    </source>
</evidence>
<dbReference type="GO" id="GO:0005634">
    <property type="term" value="C:nucleus"/>
    <property type="evidence" value="ECO:0007669"/>
    <property type="project" value="TreeGrafter"/>
</dbReference>
<evidence type="ECO:0000256" key="1">
    <source>
        <dbReference type="ARBA" id="ARBA00005574"/>
    </source>
</evidence>
<keyword evidence="6" id="KW-1185">Reference proteome</keyword>
<name>A0AAN7WLY5_9SACH</name>
<dbReference type="InterPro" id="IPR036465">
    <property type="entry name" value="vWFA_dom_sf"/>
</dbReference>
<proteinExistence type="inferred from homology"/>
<evidence type="ECO:0000256" key="2">
    <source>
        <dbReference type="ARBA" id="ARBA00022942"/>
    </source>
</evidence>
<sequence>MLEATVLCVDNSQYSRNGDFPRTRFEAQIDAIEYIFQAKRNSNLENTLALISSAGTSTPQVLSTFTSQFGKLLSGLNETMISGEHIHFVNTIEMAVLTLKHRQNKLQHQRIIMFVCSPLQLSAEKDSLSNVANLLKEKKIALDIINFGEIDDNTTILTEFIDNLNRNNTAGDDSKSHLLTVRPGPRLLYEHIATSPIILEENGSMMDGSVDAMIDGGVGVSNGGFMDFGVDPELDPELAMALRLSMEEEQQRQERLRQQEQQQQQEQEQSNNNNNNNNNNDNSNNSNEHDENSANTESNSQ</sequence>
<dbReference type="Pfam" id="PF13519">
    <property type="entry name" value="VWA_2"/>
    <property type="match status" value="1"/>
</dbReference>
<feature type="domain" description="VWFA" evidence="4">
    <location>
        <begin position="5"/>
        <end position="116"/>
    </location>
</feature>
<evidence type="ECO:0000313" key="5">
    <source>
        <dbReference type="EMBL" id="KAK5778302.1"/>
    </source>
</evidence>
<dbReference type="EMBL" id="JAWIZZ010000053">
    <property type="protein sequence ID" value="KAK5778302.1"/>
    <property type="molecule type" value="Genomic_DNA"/>
</dbReference>
<dbReference type="Proteomes" id="UP001306508">
    <property type="component" value="Unassembled WGS sequence"/>
</dbReference>
<protein>
    <recommendedName>
        <fullName evidence="4">VWFA domain-containing protein</fullName>
    </recommendedName>
</protein>
<dbReference type="InterPro" id="IPR003903">
    <property type="entry name" value="UIM_dom"/>
</dbReference>
<evidence type="ECO:0000256" key="3">
    <source>
        <dbReference type="SAM" id="MobiDB-lite"/>
    </source>
</evidence>
<dbReference type="PANTHER" id="PTHR10223:SF0">
    <property type="entry name" value="26S PROTEASOME NON-ATPASE REGULATORY SUBUNIT 4"/>
    <property type="match status" value="1"/>
</dbReference>
<dbReference type="SUPFAM" id="SSF53300">
    <property type="entry name" value="vWA-like"/>
    <property type="match status" value="1"/>
</dbReference>
<dbReference type="AlphaFoldDB" id="A0AAN7WLY5"/>
<dbReference type="FunFam" id="3.40.50.410:FF:000005">
    <property type="entry name" value="26S proteasome non-ATPase regulatory subunit 4"/>
    <property type="match status" value="1"/>
</dbReference>
<organism evidence="5 6">
    <name type="scientific">Arxiozyma heterogenica</name>
    <dbReference type="NCBI Taxonomy" id="278026"/>
    <lineage>
        <taxon>Eukaryota</taxon>
        <taxon>Fungi</taxon>
        <taxon>Dikarya</taxon>
        <taxon>Ascomycota</taxon>
        <taxon>Saccharomycotina</taxon>
        <taxon>Saccharomycetes</taxon>
        <taxon>Saccharomycetales</taxon>
        <taxon>Saccharomycetaceae</taxon>
        <taxon>Arxiozyma</taxon>
    </lineage>
</organism>
<dbReference type="PROSITE" id="PS50330">
    <property type="entry name" value="UIM"/>
    <property type="match status" value="1"/>
</dbReference>
<dbReference type="InterPro" id="IPR002035">
    <property type="entry name" value="VWF_A"/>
</dbReference>
<feature type="compositionally biased region" description="Low complexity" evidence="3">
    <location>
        <begin position="259"/>
        <end position="286"/>
    </location>
</feature>